<dbReference type="EMBL" id="JOJR01008681">
    <property type="protein sequence ID" value="RCN26266.1"/>
    <property type="molecule type" value="Genomic_DNA"/>
</dbReference>
<dbReference type="AlphaFoldDB" id="A0A368F2E6"/>
<comment type="caution">
    <text evidence="1">The sequence shown here is derived from an EMBL/GenBank/DDBJ whole genome shotgun (WGS) entry which is preliminary data.</text>
</comment>
<dbReference type="PANTHER" id="PTHR19297">
    <property type="entry name" value="GLYCOSYLTRANSFERASE 14 FAMILY MEMBER"/>
    <property type="match status" value="1"/>
</dbReference>
<dbReference type="OrthoDB" id="2019572at2759"/>
<organism evidence="1 2">
    <name type="scientific">Ancylostoma caninum</name>
    <name type="common">Dog hookworm</name>
    <dbReference type="NCBI Taxonomy" id="29170"/>
    <lineage>
        <taxon>Eukaryota</taxon>
        <taxon>Metazoa</taxon>
        <taxon>Ecdysozoa</taxon>
        <taxon>Nematoda</taxon>
        <taxon>Chromadorea</taxon>
        <taxon>Rhabditida</taxon>
        <taxon>Rhabditina</taxon>
        <taxon>Rhabditomorpha</taxon>
        <taxon>Strongyloidea</taxon>
        <taxon>Ancylostomatidae</taxon>
        <taxon>Ancylostomatinae</taxon>
        <taxon>Ancylostoma</taxon>
    </lineage>
</organism>
<dbReference type="PANTHER" id="PTHR19297:SF185">
    <property type="entry name" value="BETA-1,3-GALACTOSYL-O-GLYCOSYL-GLYCOPROTEIN BETA-1,6-N-ACETYLGLUCOSAMINYLTRANSFERASE 3"/>
    <property type="match status" value="1"/>
</dbReference>
<evidence type="ECO:0000313" key="2">
    <source>
        <dbReference type="Proteomes" id="UP000252519"/>
    </source>
</evidence>
<accession>A0A368F2E6</accession>
<reference evidence="1 2" key="1">
    <citation type="submission" date="2014-10" db="EMBL/GenBank/DDBJ databases">
        <title>Draft genome of the hookworm Ancylostoma caninum.</title>
        <authorList>
            <person name="Mitreva M."/>
        </authorList>
    </citation>
    <scope>NUCLEOTIDE SEQUENCE [LARGE SCALE GENOMIC DNA]</scope>
    <source>
        <strain evidence="1 2">Baltimore</strain>
    </source>
</reference>
<dbReference type="GO" id="GO:0008375">
    <property type="term" value="F:acetylglucosaminyltransferase activity"/>
    <property type="evidence" value="ECO:0007669"/>
    <property type="project" value="TreeGrafter"/>
</dbReference>
<evidence type="ECO:0000313" key="1">
    <source>
        <dbReference type="EMBL" id="RCN26266.1"/>
    </source>
</evidence>
<dbReference type="STRING" id="29170.A0A368F2E6"/>
<sequence length="89" mass="10228">MEFCNSYEKDNGKDVEQYRNTRMGAATMNYYLARHQVWYGNCGGKITTGSCVYGVYDIANLLKQPHLIAHKMYLDFQPAAFFCVLKVKS</sequence>
<keyword evidence="2" id="KW-1185">Reference proteome</keyword>
<name>A0A368F2E6_ANCCA</name>
<proteinExistence type="predicted"/>
<protein>
    <submittedName>
        <fullName evidence="1">Uncharacterized protein</fullName>
    </submittedName>
</protein>
<gene>
    <name evidence="1" type="ORF">ANCCAN_28008</name>
</gene>
<dbReference type="Proteomes" id="UP000252519">
    <property type="component" value="Unassembled WGS sequence"/>
</dbReference>